<evidence type="ECO:0000313" key="2">
    <source>
        <dbReference type="EMBL" id="KAG1272816.1"/>
    </source>
</evidence>
<organism evidence="2 3">
    <name type="scientific">Rhizopus oryzae</name>
    <name type="common">Mucormycosis agent</name>
    <name type="synonym">Rhizopus arrhizus var. delemar</name>
    <dbReference type="NCBI Taxonomy" id="64495"/>
    <lineage>
        <taxon>Eukaryota</taxon>
        <taxon>Fungi</taxon>
        <taxon>Fungi incertae sedis</taxon>
        <taxon>Mucoromycota</taxon>
        <taxon>Mucoromycotina</taxon>
        <taxon>Mucoromycetes</taxon>
        <taxon>Mucorales</taxon>
        <taxon>Mucorineae</taxon>
        <taxon>Rhizopodaceae</taxon>
        <taxon>Rhizopus</taxon>
    </lineage>
</organism>
<reference evidence="2" key="1">
    <citation type="journal article" date="2020" name="Microb. Genom.">
        <title>Genetic diversity of clinical and environmental Mucorales isolates obtained from an investigation of mucormycosis cases among solid organ transplant recipients.</title>
        <authorList>
            <person name="Nguyen M.H."/>
            <person name="Kaul D."/>
            <person name="Muto C."/>
            <person name="Cheng S.J."/>
            <person name="Richter R.A."/>
            <person name="Bruno V.M."/>
            <person name="Liu G."/>
            <person name="Beyhan S."/>
            <person name="Sundermann A.J."/>
            <person name="Mounaud S."/>
            <person name="Pasculle A.W."/>
            <person name="Nierman W.C."/>
            <person name="Driscoll E."/>
            <person name="Cumbie R."/>
            <person name="Clancy C.J."/>
            <person name="Dupont C.L."/>
        </authorList>
    </citation>
    <scope>NUCLEOTIDE SEQUENCE</scope>
    <source>
        <strain evidence="2">GL11</strain>
    </source>
</reference>
<evidence type="ECO:0000256" key="1">
    <source>
        <dbReference type="SAM" id="MobiDB-lite"/>
    </source>
</evidence>
<evidence type="ECO:0000313" key="3">
    <source>
        <dbReference type="Proteomes" id="UP000716291"/>
    </source>
</evidence>
<name>A0A9P6WRE4_RHIOR</name>
<keyword evidence="3" id="KW-1185">Reference proteome</keyword>
<dbReference type="Proteomes" id="UP000716291">
    <property type="component" value="Unassembled WGS sequence"/>
</dbReference>
<proteinExistence type="predicted"/>
<sequence>MSWIRISAASRAGTPNTDADPDRKVEIPMFSSLGLSAAPASAVKPDSRVAPKRAASLEVFMVLSPVL</sequence>
<dbReference type="EMBL" id="JAANQT010014208">
    <property type="protein sequence ID" value="KAG1272816.1"/>
    <property type="molecule type" value="Genomic_DNA"/>
</dbReference>
<comment type="caution">
    <text evidence="2">The sequence shown here is derived from an EMBL/GenBank/DDBJ whole genome shotgun (WGS) entry which is preliminary data.</text>
</comment>
<accession>A0A9P6WRE4</accession>
<gene>
    <name evidence="2" type="ORF">G6F64_015461</name>
</gene>
<dbReference type="AlphaFoldDB" id="A0A9P6WRE4"/>
<protein>
    <submittedName>
        <fullName evidence="2">Uncharacterized protein</fullName>
    </submittedName>
</protein>
<feature type="region of interest" description="Disordered" evidence="1">
    <location>
        <begin position="1"/>
        <end position="23"/>
    </location>
</feature>